<dbReference type="InterPro" id="IPR012938">
    <property type="entry name" value="Glc/Sorbosone_DH"/>
</dbReference>
<dbReference type="AlphaFoldDB" id="A0A367FPA9"/>
<evidence type="ECO:0000259" key="3">
    <source>
        <dbReference type="Pfam" id="PF07995"/>
    </source>
</evidence>
<dbReference type="Gene3D" id="2.120.10.30">
    <property type="entry name" value="TolB, C-terminal domain"/>
    <property type="match status" value="1"/>
</dbReference>
<dbReference type="InterPro" id="IPR011042">
    <property type="entry name" value="6-blade_b-propeller_TolB-like"/>
</dbReference>
<dbReference type="SUPFAM" id="SSF50952">
    <property type="entry name" value="Soluble quinoprotein glucose dehydrogenase"/>
    <property type="match status" value="1"/>
</dbReference>
<protein>
    <submittedName>
        <fullName evidence="4">PQQ-dependent sugar dehydrogenase</fullName>
    </submittedName>
</protein>
<dbReference type="EMBL" id="QOIL01000003">
    <property type="protein sequence ID" value="RCG32233.1"/>
    <property type="molecule type" value="Genomic_DNA"/>
</dbReference>
<dbReference type="Proteomes" id="UP000253094">
    <property type="component" value="Unassembled WGS sequence"/>
</dbReference>
<name>A0A367FPA9_9ACTN</name>
<feature type="chain" id="PRO_5016743590" evidence="2">
    <location>
        <begin position="32"/>
        <end position="389"/>
    </location>
</feature>
<feature type="domain" description="Glucose/Sorbosone dehydrogenase" evidence="3">
    <location>
        <begin position="81"/>
        <end position="373"/>
    </location>
</feature>
<dbReference type="Pfam" id="PF07995">
    <property type="entry name" value="GSDH"/>
    <property type="match status" value="1"/>
</dbReference>
<sequence>MTNRSFHPGRRRGVATAVAGVVAGVTAVAVAAGCSAGGAGRADGAGPPPSAGTGHSRPASPLDVAPEHTPGTPRTLAGGLAVPWAIAFLPGGDALVTERDTARLLRVTPSGRVSEVGVIEGVAPGGEGGLLGVAVSPKFARDHYVFVYFTAAAANHIVRYRYDTALSDPVTILDGIPKGGIHNGGRLAFGPDGYLYASAGEAGDRPLSQGLGSLGGKILRMTVDGRPAPGNPFDSVIWSYGHRNVQGLAWDPSGRMYATEFGQNTYDEVNLIQKGHNYGWPEVEGFGDRDEYTDPLLTWTTAESSPSGMAYAGGSLWVAALRGQRLWQIPLTSGGEAGRPIARYRGEYGRLRAVAASRDGKALYVSTSNKDGRGSPKDDDDRILVVPLQ</sequence>
<evidence type="ECO:0000313" key="5">
    <source>
        <dbReference type="Proteomes" id="UP000253094"/>
    </source>
</evidence>
<evidence type="ECO:0000256" key="1">
    <source>
        <dbReference type="SAM" id="MobiDB-lite"/>
    </source>
</evidence>
<dbReference type="PANTHER" id="PTHR19328:SF13">
    <property type="entry name" value="HIPL1 PROTEIN"/>
    <property type="match status" value="1"/>
</dbReference>
<feature type="region of interest" description="Disordered" evidence="1">
    <location>
        <begin position="37"/>
        <end position="74"/>
    </location>
</feature>
<dbReference type="RefSeq" id="WP_114027848.1">
    <property type="nucleotide sequence ID" value="NZ_QOIL01000003.1"/>
</dbReference>
<organism evidence="4 5">
    <name type="scientific">Sphaerisporangium album</name>
    <dbReference type="NCBI Taxonomy" id="509200"/>
    <lineage>
        <taxon>Bacteria</taxon>
        <taxon>Bacillati</taxon>
        <taxon>Actinomycetota</taxon>
        <taxon>Actinomycetes</taxon>
        <taxon>Streptosporangiales</taxon>
        <taxon>Streptosporangiaceae</taxon>
        <taxon>Sphaerisporangium</taxon>
    </lineage>
</organism>
<dbReference type="PANTHER" id="PTHR19328">
    <property type="entry name" value="HEDGEHOG-INTERACTING PROTEIN"/>
    <property type="match status" value="1"/>
</dbReference>
<evidence type="ECO:0000313" key="4">
    <source>
        <dbReference type="EMBL" id="RCG32233.1"/>
    </source>
</evidence>
<dbReference type="OrthoDB" id="9770043at2"/>
<dbReference type="PROSITE" id="PS51257">
    <property type="entry name" value="PROKAR_LIPOPROTEIN"/>
    <property type="match status" value="1"/>
</dbReference>
<dbReference type="InterPro" id="IPR011041">
    <property type="entry name" value="Quinoprot_gluc/sorb_DH_b-prop"/>
</dbReference>
<keyword evidence="2" id="KW-0732">Signal</keyword>
<accession>A0A367FPA9</accession>
<keyword evidence="5" id="KW-1185">Reference proteome</keyword>
<comment type="caution">
    <text evidence="4">The sequence shown here is derived from an EMBL/GenBank/DDBJ whole genome shotgun (WGS) entry which is preliminary data.</text>
</comment>
<gene>
    <name evidence="4" type="ORF">DQ384_06960</name>
</gene>
<proteinExistence type="predicted"/>
<feature type="signal peptide" evidence="2">
    <location>
        <begin position="1"/>
        <end position="31"/>
    </location>
</feature>
<evidence type="ECO:0000256" key="2">
    <source>
        <dbReference type="SAM" id="SignalP"/>
    </source>
</evidence>
<reference evidence="4 5" key="1">
    <citation type="submission" date="2018-06" db="EMBL/GenBank/DDBJ databases">
        <title>Sphaerisporangium craniellae sp. nov., isolated from a marine sponge in the South China Sea.</title>
        <authorList>
            <person name="Li L."/>
        </authorList>
    </citation>
    <scope>NUCLEOTIDE SEQUENCE [LARGE SCALE GENOMIC DNA]</scope>
    <source>
        <strain evidence="4 5">CCTCC AA 208026</strain>
    </source>
</reference>